<dbReference type="AlphaFoldDB" id="A0A1S4B0I7"/>
<gene>
    <name evidence="2" type="primary">LOC107803216</name>
</gene>
<dbReference type="Proteomes" id="UP000790787">
    <property type="component" value="Chromosome 15"/>
</dbReference>
<protein>
    <submittedName>
        <fullName evidence="2">Uncharacterized protein LOC107803216</fullName>
    </submittedName>
</protein>
<dbReference type="STRING" id="4097.A0A1S4B0I7"/>
<evidence type="ECO:0000313" key="2">
    <source>
        <dbReference type="RefSeq" id="XP_016482341.1"/>
    </source>
</evidence>
<evidence type="ECO:0000313" key="1">
    <source>
        <dbReference type="Proteomes" id="UP000790787"/>
    </source>
</evidence>
<organism evidence="1 2">
    <name type="scientific">Nicotiana tabacum</name>
    <name type="common">Common tobacco</name>
    <dbReference type="NCBI Taxonomy" id="4097"/>
    <lineage>
        <taxon>Eukaryota</taxon>
        <taxon>Viridiplantae</taxon>
        <taxon>Streptophyta</taxon>
        <taxon>Embryophyta</taxon>
        <taxon>Tracheophyta</taxon>
        <taxon>Spermatophyta</taxon>
        <taxon>Magnoliopsida</taxon>
        <taxon>eudicotyledons</taxon>
        <taxon>Gunneridae</taxon>
        <taxon>Pentapetalae</taxon>
        <taxon>asterids</taxon>
        <taxon>lamiids</taxon>
        <taxon>Solanales</taxon>
        <taxon>Solanaceae</taxon>
        <taxon>Nicotianoideae</taxon>
        <taxon>Nicotianeae</taxon>
        <taxon>Nicotiana</taxon>
    </lineage>
</organism>
<proteinExistence type="predicted"/>
<dbReference type="PANTHER" id="PTHR46238:SF8">
    <property type="entry name" value="ENDONUCLEASE_EXONUCLEASE_PHOSPHATASE DOMAIN-CONTAINING PROTEIN"/>
    <property type="match status" value="1"/>
</dbReference>
<dbReference type="GeneID" id="107803216"/>
<accession>A0A1S4B0I7</accession>
<reference evidence="1" key="1">
    <citation type="journal article" date="2014" name="Nat. Commun.">
        <title>The tobacco genome sequence and its comparison with those of tomato and potato.</title>
        <authorList>
            <person name="Sierro N."/>
            <person name="Battey J.N."/>
            <person name="Ouadi S."/>
            <person name="Bakaher N."/>
            <person name="Bovet L."/>
            <person name="Willig A."/>
            <person name="Goepfert S."/>
            <person name="Peitsch M.C."/>
            <person name="Ivanov N.V."/>
        </authorList>
    </citation>
    <scope>NUCLEOTIDE SEQUENCE [LARGE SCALE GENOMIC DNA]</scope>
</reference>
<keyword evidence="1" id="KW-1185">Reference proteome</keyword>
<name>A0A1S4B0I7_TOBAC</name>
<dbReference type="PANTHER" id="PTHR46238">
    <property type="entry name" value="REVERSE TRANSCRIPTASE DOMAIN-CONTAINING PROTEIN"/>
    <property type="match status" value="1"/>
</dbReference>
<dbReference type="KEGG" id="nta:107803216"/>
<dbReference type="PaxDb" id="4097-A0A1S4B0I7"/>
<dbReference type="RefSeq" id="XP_016482341.1">
    <property type="nucleotide sequence ID" value="XM_016626855.1"/>
</dbReference>
<sequence>MRGGVNEMLEVWRHTLEYKSLKLSRTKTEYLECNFNGVAQESDKHVWLDMQVIPKRENFKYLGSVIKSDGEIDKDGTHRIEAGWMKWRLVSGVLCYKNVPLRLKGKFYKVVVRPTILYGVECWPFKNSYVQQMKVAEMGILRWMCEHTRLDRIRNKVIRDKVRVAPLEEKMREEKLR</sequence>
<reference evidence="2" key="2">
    <citation type="submission" date="2025-08" db="UniProtKB">
        <authorList>
            <consortium name="RefSeq"/>
        </authorList>
    </citation>
    <scope>IDENTIFICATION</scope>
    <source>
        <tissue evidence="2">Leaf</tissue>
    </source>
</reference>
<dbReference type="OrthoDB" id="768353at2759"/>